<evidence type="ECO:0000313" key="3">
    <source>
        <dbReference type="Proteomes" id="UP000293369"/>
    </source>
</evidence>
<reference evidence="2 3" key="1">
    <citation type="submission" date="2019-02" db="EMBL/GenBank/DDBJ databases">
        <title>Pseudomonas spp from wheat grain.</title>
        <authorList>
            <person name="Cho G.-S."/>
            <person name="Franz C.M.A.P."/>
        </authorList>
    </citation>
    <scope>NUCLEOTIDE SEQUENCE [LARGE SCALE GENOMIC DNA]</scope>
    <source>
        <strain evidence="2 3">133NRW</strain>
    </source>
</reference>
<dbReference type="AlphaFoldDB" id="A0A4Q7CV52"/>
<dbReference type="RefSeq" id="WP_130138957.1">
    <property type="nucleotide sequence ID" value="NZ_SGFE01000055.1"/>
</dbReference>
<name>A0A4Q7CV52_9PSED</name>
<organism evidence="2 3">
    <name type="scientific">Pseudomonas orientalis</name>
    <dbReference type="NCBI Taxonomy" id="76758"/>
    <lineage>
        <taxon>Bacteria</taxon>
        <taxon>Pseudomonadati</taxon>
        <taxon>Pseudomonadota</taxon>
        <taxon>Gammaproteobacteria</taxon>
        <taxon>Pseudomonadales</taxon>
        <taxon>Pseudomonadaceae</taxon>
        <taxon>Pseudomonas</taxon>
    </lineage>
</organism>
<sequence>MNRTIYRNIRLWAPVILVIGLGFIVFHDYARPLIAEYSHSGEYKRLALECDLAMHEEAALRELIENDQQTERLRLSADVGMIVCHDYDILRKKLLIQGVSEDRLAMLGLEVLEVEQITVQQMVDAHRMDRF</sequence>
<keyword evidence="1" id="KW-1133">Transmembrane helix</keyword>
<accession>A0A4Q7CV52</accession>
<comment type="caution">
    <text evidence="2">The sequence shown here is derived from an EMBL/GenBank/DDBJ whole genome shotgun (WGS) entry which is preliminary data.</text>
</comment>
<dbReference type="NCBIfam" id="TIGR03982">
    <property type="entry name" value="TIGR03982 family His-Xaa-Ser system protein"/>
    <property type="match status" value="1"/>
</dbReference>
<protein>
    <submittedName>
        <fullName evidence="2">Uncharacterized protein</fullName>
    </submittedName>
</protein>
<keyword evidence="1" id="KW-0812">Transmembrane</keyword>
<dbReference type="EMBL" id="SGFE01000055">
    <property type="protein sequence ID" value="RZI29491.1"/>
    <property type="molecule type" value="Genomic_DNA"/>
</dbReference>
<keyword evidence="1" id="KW-0472">Membrane</keyword>
<proteinExistence type="predicted"/>
<evidence type="ECO:0000256" key="1">
    <source>
        <dbReference type="SAM" id="Phobius"/>
    </source>
</evidence>
<dbReference type="Proteomes" id="UP000293369">
    <property type="component" value="Unassembled WGS sequence"/>
</dbReference>
<dbReference type="InterPro" id="IPR023814">
    <property type="entry name" value="His-Xaa-Ser_sys"/>
</dbReference>
<evidence type="ECO:0000313" key="2">
    <source>
        <dbReference type="EMBL" id="RZI29491.1"/>
    </source>
</evidence>
<gene>
    <name evidence="2" type="ORF">EUX57_22595</name>
</gene>
<feature type="transmembrane region" description="Helical" evidence="1">
    <location>
        <begin position="12"/>
        <end position="30"/>
    </location>
</feature>